<keyword evidence="3" id="KW-1185">Reference proteome</keyword>
<protein>
    <submittedName>
        <fullName evidence="2">Uncharacterized protein</fullName>
    </submittedName>
</protein>
<reference evidence="2 3" key="1">
    <citation type="journal article" date="2018" name="Evol. Lett.">
        <title>Horizontal gene cluster transfer increased hallucinogenic mushroom diversity.</title>
        <authorList>
            <person name="Reynolds H.T."/>
            <person name="Vijayakumar V."/>
            <person name="Gluck-Thaler E."/>
            <person name="Korotkin H.B."/>
            <person name="Matheny P.B."/>
            <person name="Slot J.C."/>
        </authorList>
    </citation>
    <scope>NUCLEOTIDE SEQUENCE [LARGE SCALE GENOMIC DNA]</scope>
    <source>
        <strain evidence="2 3">2631</strain>
    </source>
</reference>
<evidence type="ECO:0000313" key="2">
    <source>
        <dbReference type="EMBL" id="PPQ88768.1"/>
    </source>
</evidence>
<evidence type="ECO:0000313" key="3">
    <source>
        <dbReference type="Proteomes" id="UP000283269"/>
    </source>
</evidence>
<feature type="transmembrane region" description="Helical" evidence="1">
    <location>
        <begin position="167"/>
        <end position="191"/>
    </location>
</feature>
<feature type="transmembrane region" description="Helical" evidence="1">
    <location>
        <begin position="94"/>
        <end position="113"/>
    </location>
</feature>
<feature type="transmembrane region" description="Helical" evidence="1">
    <location>
        <begin position="64"/>
        <end position="82"/>
    </location>
</feature>
<dbReference type="EMBL" id="NHYD01002029">
    <property type="protein sequence ID" value="PPQ88768.1"/>
    <property type="molecule type" value="Genomic_DNA"/>
</dbReference>
<dbReference type="OrthoDB" id="2873242at2759"/>
<keyword evidence="1" id="KW-0472">Membrane</keyword>
<name>A0A409XD80_PSICY</name>
<organism evidence="2 3">
    <name type="scientific">Psilocybe cyanescens</name>
    <dbReference type="NCBI Taxonomy" id="93625"/>
    <lineage>
        <taxon>Eukaryota</taxon>
        <taxon>Fungi</taxon>
        <taxon>Dikarya</taxon>
        <taxon>Basidiomycota</taxon>
        <taxon>Agaricomycotina</taxon>
        <taxon>Agaricomycetes</taxon>
        <taxon>Agaricomycetidae</taxon>
        <taxon>Agaricales</taxon>
        <taxon>Agaricineae</taxon>
        <taxon>Strophariaceae</taxon>
        <taxon>Psilocybe</taxon>
    </lineage>
</organism>
<keyword evidence="1" id="KW-1133">Transmembrane helix</keyword>
<dbReference type="InParanoid" id="A0A409XD80"/>
<feature type="transmembrane region" description="Helical" evidence="1">
    <location>
        <begin position="203"/>
        <end position="223"/>
    </location>
</feature>
<accession>A0A409XD80</accession>
<comment type="caution">
    <text evidence="2">The sequence shown here is derived from an EMBL/GenBank/DDBJ whole genome shotgun (WGS) entry which is preliminary data.</text>
</comment>
<feature type="transmembrane region" description="Helical" evidence="1">
    <location>
        <begin position="125"/>
        <end position="146"/>
    </location>
</feature>
<feature type="transmembrane region" description="Helical" evidence="1">
    <location>
        <begin position="12"/>
        <end position="31"/>
    </location>
</feature>
<keyword evidence="1" id="KW-0812">Transmembrane</keyword>
<dbReference type="Proteomes" id="UP000283269">
    <property type="component" value="Unassembled WGS sequence"/>
</dbReference>
<proteinExistence type="predicted"/>
<dbReference type="AlphaFoldDB" id="A0A409XD80"/>
<gene>
    <name evidence="2" type="ORF">CVT25_008622</name>
</gene>
<feature type="transmembrane region" description="Helical" evidence="1">
    <location>
        <begin position="38"/>
        <end position="58"/>
    </location>
</feature>
<sequence length="293" mass="31595">MSTLGFPDSVTVQEGVISSTLNGSLLFNFLIGGPRGLLALNAFLFYSSFIVSDGLLLWRCYHVWGQSLWVILIPTILVFAEFGKICDSKRLSVILTYHLGLFVAVTVLVARFGDFEVNTTLFENIETALVFVSLGTTVMTTFLIAYRINAASLLNGSPSKRLFDRAITLVIESAAVYSLVLLIYAVFTIVPQFLAFGSPVDNAVFYLQVLGMAPTVLMARISLTSPHITTGQTITHITGLQFESQPGNNCSGTETGEVRPSILTGEAAVAMECEVKNNSSGNGPVCGREAESV</sequence>
<evidence type="ECO:0000256" key="1">
    <source>
        <dbReference type="SAM" id="Phobius"/>
    </source>
</evidence>